<keyword evidence="9" id="KW-1185">Reference proteome</keyword>
<feature type="chain" id="PRO_5044869342" description="Thrombospondin type-1 domain-containing protein 1" evidence="4">
    <location>
        <begin position="25"/>
        <end position="937"/>
    </location>
</feature>
<dbReference type="PROSITE" id="PS50092">
    <property type="entry name" value="TSP1"/>
    <property type="match status" value="1"/>
</dbReference>
<feature type="signal peptide" evidence="4">
    <location>
        <begin position="1"/>
        <end position="24"/>
    </location>
</feature>
<sequence>MTQGPTRSRTHLPFLLMLAGYAMAGLQLWPSVHVALSNASVFVDYYTDSNATDHNLTVSLVDVGSNATLLTRYIPNNQPQGKMEFDCSCFLYAGRFRFLLVQTSNESSSNSSATWWWSPVLEVGWPTFHISVERASNRTSGSFQIGVSTSEHFHVCAVDGASRLLLEVTYLEHNQIGKNNINKIRAQTEHEVTALKSQRVELGCVFPFSEHDFIRVALRSPHTAEEIKTSVPLYLSRIFPYKLLVDSTHRSGCKGAVTVRLVPPPCAFTSGKVLLYRGGPPRLQGPSGSSSSGTEDATPPAHLAYRWLTQGENETEFNCSVFDPGEHKYCFRFILNYSRSPSAAQTCAVVQRVTETWGPWQPWSGCSVTCGEGVRERTRKCLVPSSGGGMQCTGLVKEQSHCSLEDCIVPVPVPSVLPPPKSGSALHVNLVGLAGISLCLAVIVATILITVWRKVCRAGKCGSARGGSMHSPGGRKNSDEASICGHSLQRPSFSDSLQSPPVLQKGPLLAATVPNPPERALSGHQQSLSLPVSLAQDPERLSPSGQKILPPIFGYRLAQQQLKEMKKQGLKEATKVYHVSQSPIDDTMLEASTQSGLSATQQDSESQEDSNLSRFRITSPFLERAWTPKASKTLPDRLGLKNDLGLGSPPSAFSAQKRERTADWVEMVERCGIGYSKNPNFRRTSSFHETKLHQPTGLESSLAARSFRERSMTQVTPRQIPEGSCRTRAAWEQPAARWQHEAVAHGKPRTTCETTTDSRRRPWIEAPPCFIDLKPNTGGLSRAASAGKDTSARAEAVLGERHIGDAAPGPAAHGPNQAEQNRSRRGPSPIHRTILARKLRKGNANASANATANANANTSNNTSAAYQHRQRSATFSSAEQRKKRCRSLPLSGDYSNVSSPYGLSEVEKCMIDLPGHLGEGEERRAGVQAPLGVHRHT</sequence>
<evidence type="ECO:0000256" key="3">
    <source>
        <dbReference type="SAM" id="Phobius"/>
    </source>
</evidence>
<dbReference type="Proteomes" id="UP001591681">
    <property type="component" value="Unassembled WGS sequence"/>
</dbReference>
<feature type="transmembrane region" description="Helical" evidence="3">
    <location>
        <begin position="430"/>
        <end position="452"/>
    </location>
</feature>
<dbReference type="InterPro" id="IPR056219">
    <property type="entry name" value="THSD1_D3"/>
</dbReference>
<feature type="transmembrane region" description="Helical" evidence="3">
    <location>
        <begin position="12"/>
        <end position="29"/>
    </location>
</feature>
<evidence type="ECO:0000313" key="9">
    <source>
        <dbReference type="Proteomes" id="UP001591681"/>
    </source>
</evidence>
<evidence type="ECO:0000256" key="1">
    <source>
        <dbReference type="ARBA" id="ARBA00023157"/>
    </source>
</evidence>
<keyword evidence="4" id="KW-0732">Signal</keyword>
<dbReference type="Pfam" id="PF00090">
    <property type="entry name" value="TSP_1"/>
    <property type="match status" value="1"/>
</dbReference>
<dbReference type="InterPro" id="IPR000884">
    <property type="entry name" value="TSP1_rpt"/>
</dbReference>
<organism evidence="8 9">
    <name type="scientific">Coilia grayii</name>
    <name type="common">Gray's grenadier anchovy</name>
    <dbReference type="NCBI Taxonomy" id="363190"/>
    <lineage>
        <taxon>Eukaryota</taxon>
        <taxon>Metazoa</taxon>
        <taxon>Chordata</taxon>
        <taxon>Craniata</taxon>
        <taxon>Vertebrata</taxon>
        <taxon>Euteleostomi</taxon>
        <taxon>Actinopterygii</taxon>
        <taxon>Neopterygii</taxon>
        <taxon>Teleostei</taxon>
        <taxon>Clupei</taxon>
        <taxon>Clupeiformes</taxon>
        <taxon>Clupeoidei</taxon>
        <taxon>Engraulidae</taxon>
        <taxon>Coilinae</taxon>
        <taxon>Coilia</taxon>
    </lineage>
</organism>
<feature type="region of interest" description="Disordered" evidence="2">
    <location>
        <begin position="804"/>
        <end position="880"/>
    </location>
</feature>
<evidence type="ECO:0000313" key="8">
    <source>
        <dbReference type="EMBL" id="KAL2094375.1"/>
    </source>
</evidence>
<keyword evidence="3" id="KW-0472">Membrane</keyword>
<gene>
    <name evidence="8" type="ORF">ACEWY4_009094</name>
</gene>
<dbReference type="InterPro" id="IPR036383">
    <property type="entry name" value="TSP1_rpt_sf"/>
</dbReference>
<comment type="caution">
    <text evidence="8">The sequence shown here is derived from an EMBL/GenBank/DDBJ whole genome shotgun (WGS) entry which is preliminary data.</text>
</comment>
<dbReference type="Pfam" id="PF24306">
    <property type="entry name" value="THSD1_N"/>
    <property type="match status" value="1"/>
</dbReference>
<name>A0ABD1K5F6_9TELE</name>
<dbReference type="PANTHER" id="PTHR16311:SF3">
    <property type="entry name" value="THROMBOSPONDIN TYPE-1 DOMAIN-CONTAINING PROTEIN 1"/>
    <property type="match status" value="1"/>
</dbReference>
<feature type="domain" description="THSD1 third Ig-like" evidence="7">
    <location>
        <begin position="241"/>
        <end position="352"/>
    </location>
</feature>
<feature type="compositionally biased region" description="Low complexity" evidence="2">
    <location>
        <begin position="843"/>
        <end position="865"/>
    </location>
</feature>
<feature type="compositionally biased region" description="Low complexity" evidence="2">
    <location>
        <begin position="805"/>
        <end position="815"/>
    </location>
</feature>
<feature type="region of interest" description="Disordered" evidence="2">
    <location>
        <begin position="771"/>
        <end position="792"/>
    </location>
</feature>
<dbReference type="EMBL" id="JBHFQA010000008">
    <property type="protein sequence ID" value="KAL2094375.1"/>
    <property type="molecule type" value="Genomic_DNA"/>
</dbReference>
<accession>A0ABD1K5F6</accession>
<keyword evidence="3" id="KW-0812">Transmembrane</keyword>
<evidence type="ECO:0008006" key="10">
    <source>
        <dbReference type="Google" id="ProtNLM"/>
    </source>
</evidence>
<dbReference type="SUPFAM" id="SSF82895">
    <property type="entry name" value="TSP-1 type 1 repeat"/>
    <property type="match status" value="1"/>
</dbReference>
<feature type="region of interest" description="Disordered" evidence="2">
    <location>
        <begin position="739"/>
        <end position="759"/>
    </location>
</feature>
<dbReference type="AlphaFoldDB" id="A0ABD1K5F6"/>
<evidence type="ECO:0000256" key="2">
    <source>
        <dbReference type="SAM" id="MobiDB-lite"/>
    </source>
</evidence>
<proteinExistence type="predicted"/>
<dbReference type="InterPro" id="IPR056218">
    <property type="entry name" value="THSD1_D2"/>
</dbReference>
<evidence type="ECO:0000259" key="6">
    <source>
        <dbReference type="Pfam" id="PF24310"/>
    </source>
</evidence>
<dbReference type="PANTHER" id="PTHR16311">
    <property type="entry name" value="THROMBOSPONDIN TYPE I DOMAIN-CONTAINING 1"/>
    <property type="match status" value="1"/>
</dbReference>
<dbReference type="SMART" id="SM00209">
    <property type="entry name" value="TSP1"/>
    <property type="match status" value="1"/>
</dbReference>
<feature type="region of interest" description="Disordered" evidence="2">
    <location>
        <begin position="463"/>
        <end position="482"/>
    </location>
</feature>
<feature type="domain" description="THSD1 second Ig-like" evidence="6">
    <location>
        <begin position="126"/>
        <end position="232"/>
    </location>
</feature>
<evidence type="ECO:0000259" key="7">
    <source>
        <dbReference type="Pfam" id="PF24311"/>
    </source>
</evidence>
<evidence type="ECO:0000256" key="4">
    <source>
        <dbReference type="SAM" id="SignalP"/>
    </source>
</evidence>
<dbReference type="Gene3D" id="2.20.100.10">
    <property type="entry name" value="Thrombospondin type-1 (TSP1) repeat"/>
    <property type="match status" value="1"/>
</dbReference>
<feature type="domain" description="THSD1 N-terminal" evidence="5">
    <location>
        <begin position="26"/>
        <end position="119"/>
    </location>
</feature>
<feature type="region of interest" description="Disordered" evidence="2">
    <location>
        <begin position="591"/>
        <end position="612"/>
    </location>
</feature>
<dbReference type="InterPro" id="IPR038877">
    <property type="entry name" value="THSD1"/>
</dbReference>
<evidence type="ECO:0000259" key="5">
    <source>
        <dbReference type="Pfam" id="PF24306"/>
    </source>
</evidence>
<keyword evidence="1" id="KW-1015">Disulfide bond</keyword>
<feature type="region of interest" description="Disordered" evidence="2">
    <location>
        <begin position="507"/>
        <end position="526"/>
    </location>
</feature>
<keyword evidence="3" id="KW-1133">Transmembrane helix</keyword>
<feature type="region of interest" description="Disordered" evidence="2">
    <location>
        <begin position="916"/>
        <end position="937"/>
    </location>
</feature>
<dbReference type="InterPro" id="IPR056217">
    <property type="entry name" value="THSD1_N"/>
</dbReference>
<dbReference type="FunFam" id="2.20.100.10:FF:000001">
    <property type="entry name" value="semaphorin-5A isoform X1"/>
    <property type="match status" value="1"/>
</dbReference>
<reference evidence="8 9" key="1">
    <citation type="submission" date="2024-09" db="EMBL/GenBank/DDBJ databases">
        <title>A chromosome-level genome assembly of Gray's grenadier anchovy, Coilia grayii.</title>
        <authorList>
            <person name="Fu Z."/>
        </authorList>
    </citation>
    <scope>NUCLEOTIDE SEQUENCE [LARGE SCALE GENOMIC DNA]</scope>
    <source>
        <strain evidence="8">G4</strain>
        <tissue evidence="8">Muscle</tissue>
    </source>
</reference>
<protein>
    <recommendedName>
        <fullName evidence="10">Thrombospondin type-1 domain-containing protein 1</fullName>
    </recommendedName>
</protein>
<dbReference type="Pfam" id="PF24310">
    <property type="entry name" value="THSD1_D2"/>
    <property type="match status" value="1"/>
</dbReference>
<dbReference type="Pfam" id="PF24311">
    <property type="entry name" value="THSD1_D3"/>
    <property type="match status" value="1"/>
</dbReference>